<dbReference type="EMBL" id="ML976049">
    <property type="protein sequence ID" value="KAF1941310.1"/>
    <property type="molecule type" value="Genomic_DNA"/>
</dbReference>
<keyword evidence="2" id="KW-1185">Reference proteome</keyword>
<dbReference type="Proteomes" id="UP000800038">
    <property type="component" value="Unassembled WGS sequence"/>
</dbReference>
<gene>
    <name evidence="1" type="ORF">EJ02DRAFT_455248</name>
</gene>
<sequence length="214" mass="23581">MPTIPSDGSSSRLRSTGSILFPSLLEPQCERSWSSLAYDNRISAAYPDIGPDGQAITLRTDYASPISPCVMPLNKGWEDIKRFSIGSSSTVSPISKSPPYVFSPPSLDVSPPQPLKKRSLVQIRRKTLLADTGQAMTQTPYSPLSVRTFFTHNSNASFEGLRMSLLAKMNSIGDARDNHAMSPSSKTANSLWYRDSITRNAQQHWGPDDVGRRF</sequence>
<reference evidence="1" key="1">
    <citation type="journal article" date="2020" name="Stud. Mycol.">
        <title>101 Dothideomycetes genomes: a test case for predicting lifestyles and emergence of pathogens.</title>
        <authorList>
            <person name="Haridas S."/>
            <person name="Albert R."/>
            <person name="Binder M."/>
            <person name="Bloem J."/>
            <person name="Labutti K."/>
            <person name="Salamov A."/>
            <person name="Andreopoulos B."/>
            <person name="Baker S."/>
            <person name="Barry K."/>
            <person name="Bills G."/>
            <person name="Bluhm B."/>
            <person name="Cannon C."/>
            <person name="Castanera R."/>
            <person name="Culley D."/>
            <person name="Daum C."/>
            <person name="Ezra D."/>
            <person name="Gonzalez J."/>
            <person name="Henrissat B."/>
            <person name="Kuo A."/>
            <person name="Liang C."/>
            <person name="Lipzen A."/>
            <person name="Lutzoni F."/>
            <person name="Magnuson J."/>
            <person name="Mondo S."/>
            <person name="Nolan M."/>
            <person name="Ohm R."/>
            <person name="Pangilinan J."/>
            <person name="Park H.-J."/>
            <person name="Ramirez L."/>
            <person name="Alfaro M."/>
            <person name="Sun H."/>
            <person name="Tritt A."/>
            <person name="Yoshinaga Y."/>
            <person name="Zwiers L.-H."/>
            <person name="Turgeon B."/>
            <person name="Goodwin S."/>
            <person name="Spatafora J."/>
            <person name="Crous P."/>
            <person name="Grigoriev I."/>
        </authorList>
    </citation>
    <scope>NUCLEOTIDE SEQUENCE</scope>
    <source>
        <strain evidence="1">CBS 161.51</strain>
    </source>
</reference>
<protein>
    <submittedName>
        <fullName evidence="1">Uncharacterized protein</fullName>
    </submittedName>
</protein>
<organism evidence="1 2">
    <name type="scientific">Clathrospora elynae</name>
    <dbReference type="NCBI Taxonomy" id="706981"/>
    <lineage>
        <taxon>Eukaryota</taxon>
        <taxon>Fungi</taxon>
        <taxon>Dikarya</taxon>
        <taxon>Ascomycota</taxon>
        <taxon>Pezizomycotina</taxon>
        <taxon>Dothideomycetes</taxon>
        <taxon>Pleosporomycetidae</taxon>
        <taxon>Pleosporales</taxon>
        <taxon>Diademaceae</taxon>
        <taxon>Clathrospora</taxon>
    </lineage>
</organism>
<evidence type="ECO:0000313" key="1">
    <source>
        <dbReference type="EMBL" id="KAF1941310.1"/>
    </source>
</evidence>
<accession>A0A6A5SNN0</accession>
<name>A0A6A5SNN0_9PLEO</name>
<evidence type="ECO:0000313" key="2">
    <source>
        <dbReference type="Proteomes" id="UP000800038"/>
    </source>
</evidence>
<proteinExistence type="predicted"/>
<dbReference type="AlphaFoldDB" id="A0A6A5SNN0"/>
<dbReference type="OrthoDB" id="3692863at2759"/>